<comment type="pathway">
    <text evidence="1 8">Amino-acid biosynthesis; L-histidine biosynthesis; L-histidine from 5-phospho-alpha-D-ribose 1-diphosphate: step 8/9.</text>
</comment>
<evidence type="ECO:0000256" key="6">
    <source>
        <dbReference type="ARBA" id="ARBA00023102"/>
    </source>
</evidence>
<dbReference type="InterPro" id="IPR010140">
    <property type="entry name" value="Histidinol_P_phosphatase_HisJ"/>
</dbReference>
<dbReference type="InterPro" id="IPR016195">
    <property type="entry name" value="Pol/histidinol_Pase-like"/>
</dbReference>
<dbReference type="CDD" id="cd12110">
    <property type="entry name" value="PHP_HisPPase_Hisj_like"/>
    <property type="match status" value="1"/>
</dbReference>
<evidence type="ECO:0000313" key="10">
    <source>
        <dbReference type="EMBL" id="MED4401218.1"/>
    </source>
</evidence>
<evidence type="ECO:0000256" key="8">
    <source>
        <dbReference type="RuleBase" id="RU366003"/>
    </source>
</evidence>
<dbReference type="Gene3D" id="3.20.20.140">
    <property type="entry name" value="Metal-dependent hydrolases"/>
    <property type="match status" value="1"/>
</dbReference>
<keyword evidence="4 8" id="KW-0028">Amino-acid biosynthesis</keyword>
<accession>A0ABU6NX57</accession>
<dbReference type="GO" id="GO:0004401">
    <property type="term" value="F:histidinol-phosphatase activity"/>
    <property type="evidence" value="ECO:0007669"/>
    <property type="project" value="UniProtKB-EC"/>
</dbReference>
<evidence type="ECO:0000256" key="1">
    <source>
        <dbReference type="ARBA" id="ARBA00004970"/>
    </source>
</evidence>
<dbReference type="PANTHER" id="PTHR21039:SF0">
    <property type="entry name" value="HISTIDINOL-PHOSPHATASE"/>
    <property type="match status" value="1"/>
</dbReference>
<dbReference type="PANTHER" id="PTHR21039">
    <property type="entry name" value="HISTIDINOL PHOSPHATASE-RELATED"/>
    <property type="match status" value="1"/>
</dbReference>
<proteinExistence type="inferred from homology"/>
<organism evidence="10 11">
    <name type="scientific">Metabacillus fastidiosus</name>
    <dbReference type="NCBI Taxonomy" id="1458"/>
    <lineage>
        <taxon>Bacteria</taxon>
        <taxon>Bacillati</taxon>
        <taxon>Bacillota</taxon>
        <taxon>Bacilli</taxon>
        <taxon>Bacillales</taxon>
        <taxon>Bacillaceae</taxon>
        <taxon>Metabacillus</taxon>
    </lineage>
</organism>
<evidence type="ECO:0000256" key="3">
    <source>
        <dbReference type="ARBA" id="ARBA00013085"/>
    </source>
</evidence>
<keyword evidence="6 8" id="KW-0368">Histidine biosynthesis</keyword>
<comment type="caution">
    <text evidence="10">The sequence shown here is derived from an EMBL/GenBank/DDBJ whole genome shotgun (WGS) entry which is preliminary data.</text>
</comment>
<dbReference type="EC" id="3.1.3.15" evidence="3 8"/>
<comment type="similarity">
    <text evidence="2 8">Belongs to the PHP hydrolase family. HisK subfamily.</text>
</comment>
<evidence type="ECO:0000313" key="11">
    <source>
        <dbReference type="Proteomes" id="UP001342826"/>
    </source>
</evidence>
<name>A0ABU6NX57_9BACI</name>
<sequence>MKKDGHIHTNYCPHGTPDSLEEYVQLAINKGFNEISFTEHAPLPEGFTDPTPLRDSAMQLSSMDDYIRSIEHIKKKYSNDLRINIGLEIDYIENYEQGTKDFLNEYGKYLDDSILSVHFLHISDRYYCIDYDDKTFGEMVKLAGSLQTLHHTYYETVLKSIRSSLGQFKPKRIGHLTLAHKFQKKFPVTFDIKNIMINILSAIKEEQLEVDFNVAGLRKELCGDIYPLPWIAELAYQQKIPLIYGSDAHSARDLGKDYEKYISFSPN</sequence>
<dbReference type="Pfam" id="PF02811">
    <property type="entry name" value="PHP"/>
    <property type="match status" value="1"/>
</dbReference>
<protein>
    <recommendedName>
        <fullName evidence="3 8">Histidinol-phosphatase</fullName>
        <shortName evidence="8">HolPase</shortName>
        <ecNumber evidence="3 8">3.1.3.15</ecNumber>
    </recommendedName>
</protein>
<comment type="catalytic activity">
    <reaction evidence="7 8">
        <text>L-histidinol phosphate + H2O = L-histidinol + phosphate</text>
        <dbReference type="Rhea" id="RHEA:14465"/>
        <dbReference type="ChEBI" id="CHEBI:15377"/>
        <dbReference type="ChEBI" id="CHEBI:43474"/>
        <dbReference type="ChEBI" id="CHEBI:57699"/>
        <dbReference type="ChEBI" id="CHEBI:57980"/>
        <dbReference type="EC" id="3.1.3.15"/>
    </reaction>
</comment>
<dbReference type="Proteomes" id="UP001342826">
    <property type="component" value="Unassembled WGS sequence"/>
</dbReference>
<dbReference type="EMBL" id="JARTFS010000005">
    <property type="protein sequence ID" value="MED4401218.1"/>
    <property type="molecule type" value="Genomic_DNA"/>
</dbReference>
<dbReference type="NCBIfam" id="NF005996">
    <property type="entry name" value="PRK08123.1"/>
    <property type="match status" value="1"/>
</dbReference>
<evidence type="ECO:0000256" key="2">
    <source>
        <dbReference type="ARBA" id="ARBA00009152"/>
    </source>
</evidence>
<keyword evidence="11" id="KW-1185">Reference proteome</keyword>
<reference evidence="10 11" key="1">
    <citation type="submission" date="2023-03" db="EMBL/GenBank/DDBJ databases">
        <title>Bacillus Genome Sequencing.</title>
        <authorList>
            <person name="Dunlap C."/>
        </authorList>
    </citation>
    <scope>NUCLEOTIDE SEQUENCE [LARGE SCALE GENOMIC DNA]</scope>
    <source>
        <strain evidence="10 11">NRS-1717</strain>
    </source>
</reference>
<feature type="domain" description="PHP" evidence="9">
    <location>
        <begin position="4"/>
        <end position="213"/>
    </location>
</feature>
<evidence type="ECO:0000259" key="9">
    <source>
        <dbReference type="Pfam" id="PF02811"/>
    </source>
</evidence>
<dbReference type="NCBIfam" id="TIGR01856">
    <property type="entry name" value="hisJ_fam"/>
    <property type="match status" value="1"/>
</dbReference>
<evidence type="ECO:0000256" key="4">
    <source>
        <dbReference type="ARBA" id="ARBA00022605"/>
    </source>
</evidence>
<evidence type="ECO:0000256" key="7">
    <source>
        <dbReference type="ARBA" id="ARBA00049158"/>
    </source>
</evidence>
<keyword evidence="5 8" id="KW-0378">Hydrolase</keyword>
<dbReference type="InterPro" id="IPR004013">
    <property type="entry name" value="PHP_dom"/>
</dbReference>
<dbReference type="SUPFAM" id="SSF89550">
    <property type="entry name" value="PHP domain-like"/>
    <property type="match status" value="1"/>
</dbReference>
<evidence type="ECO:0000256" key="5">
    <source>
        <dbReference type="ARBA" id="ARBA00022801"/>
    </source>
</evidence>
<gene>
    <name evidence="10" type="primary">hisJ</name>
    <name evidence="10" type="ORF">P9271_07700</name>
</gene>